<dbReference type="CDD" id="cd14014">
    <property type="entry name" value="STKc_PknB_like"/>
    <property type="match status" value="1"/>
</dbReference>
<protein>
    <submittedName>
        <fullName evidence="8">Serine/threonine-protein kinase</fullName>
    </submittedName>
</protein>
<dbReference type="InterPro" id="IPR000719">
    <property type="entry name" value="Prot_kinase_dom"/>
</dbReference>
<dbReference type="PROSITE" id="PS00108">
    <property type="entry name" value="PROTEIN_KINASE_ST"/>
    <property type="match status" value="1"/>
</dbReference>
<evidence type="ECO:0000256" key="6">
    <source>
        <dbReference type="SAM" id="Phobius"/>
    </source>
</evidence>
<evidence type="ECO:0000313" key="9">
    <source>
        <dbReference type="Proteomes" id="UP000315167"/>
    </source>
</evidence>
<dbReference type="InterPro" id="IPR017441">
    <property type="entry name" value="Protein_kinase_ATP_BS"/>
</dbReference>
<evidence type="ECO:0000256" key="5">
    <source>
        <dbReference type="PROSITE-ProRule" id="PRU10141"/>
    </source>
</evidence>
<dbReference type="EMBL" id="VLKN01000010">
    <property type="protein sequence ID" value="TWH99472.1"/>
    <property type="molecule type" value="Genomic_DNA"/>
</dbReference>
<dbReference type="Pfam" id="PF13424">
    <property type="entry name" value="TPR_12"/>
    <property type="match status" value="1"/>
</dbReference>
<keyword evidence="6" id="KW-1133">Transmembrane helix</keyword>
<feature type="binding site" evidence="5">
    <location>
        <position position="119"/>
    </location>
    <ligand>
        <name>ATP</name>
        <dbReference type="ChEBI" id="CHEBI:30616"/>
    </ligand>
</feature>
<dbReference type="PROSITE" id="PS50011">
    <property type="entry name" value="PROTEIN_KINASE_DOM"/>
    <property type="match status" value="1"/>
</dbReference>
<keyword evidence="9" id="KW-1185">Reference proteome</keyword>
<dbReference type="InterPro" id="IPR011009">
    <property type="entry name" value="Kinase-like_dom_sf"/>
</dbReference>
<proteinExistence type="predicted"/>
<evidence type="ECO:0000256" key="4">
    <source>
        <dbReference type="ARBA" id="ARBA00022840"/>
    </source>
</evidence>
<dbReference type="Pfam" id="PF13374">
    <property type="entry name" value="TPR_10"/>
    <property type="match status" value="1"/>
</dbReference>
<dbReference type="InterPro" id="IPR011990">
    <property type="entry name" value="TPR-like_helical_dom_sf"/>
</dbReference>
<keyword evidence="3 8" id="KW-0418">Kinase</keyword>
<dbReference type="AlphaFoldDB" id="A0A562KVQ3"/>
<dbReference type="OrthoDB" id="9801841at2"/>
<dbReference type="SUPFAM" id="SSF48452">
    <property type="entry name" value="TPR-like"/>
    <property type="match status" value="2"/>
</dbReference>
<dbReference type="Gene3D" id="3.30.200.20">
    <property type="entry name" value="Phosphorylase Kinase, domain 1"/>
    <property type="match status" value="1"/>
</dbReference>
<dbReference type="RefSeq" id="WP_144900566.1">
    <property type="nucleotide sequence ID" value="NZ_VLKN01000010.1"/>
</dbReference>
<dbReference type="Gene3D" id="1.25.40.10">
    <property type="entry name" value="Tetratricopeptide repeat domain"/>
    <property type="match status" value="2"/>
</dbReference>
<dbReference type="Gene3D" id="1.10.510.10">
    <property type="entry name" value="Transferase(Phosphotransferase) domain 1"/>
    <property type="match status" value="1"/>
</dbReference>
<keyword evidence="6" id="KW-0812">Transmembrane</keyword>
<reference evidence="8 9" key="1">
    <citation type="journal article" date="2015" name="Stand. Genomic Sci.">
        <title>Genomic Encyclopedia of Bacterial and Archaeal Type Strains, Phase III: the genomes of soil and plant-associated and newly described type strains.</title>
        <authorList>
            <person name="Whitman W.B."/>
            <person name="Woyke T."/>
            <person name="Klenk H.P."/>
            <person name="Zhou Y."/>
            <person name="Lilburn T.G."/>
            <person name="Beck B.J."/>
            <person name="De Vos P."/>
            <person name="Vandamme P."/>
            <person name="Eisen J.A."/>
            <person name="Garrity G."/>
            <person name="Hugenholtz P."/>
            <person name="Kyrpides N.C."/>
        </authorList>
    </citation>
    <scope>NUCLEOTIDE SEQUENCE [LARGE SCALE GENOMIC DNA]</scope>
    <source>
        <strain evidence="8 9">CGMCC 1.10821</strain>
    </source>
</reference>
<feature type="domain" description="Protein kinase" evidence="7">
    <location>
        <begin position="88"/>
        <end position="375"/>
    </location>
</feature>
<dbReference type="SMART" id="SM00028">
    <property type="entry name" value="TPR"/>
    <property type="match status" value="4"/>
</dbReference>
<dbReference type="GO" id="GO:0004674">
    <property type="term" value="F:protein serine/threonine kinase activity"/>
    <property type="evidence" value="ECO:0007669"/>
    <property type="project" value="TreeGrafter"/>
</dbReference>
<dbReference type="SMART" id="SM00220">
    <property type="entry name" value="S_TKc"/>
    <property type="match status" value="1"/>
</dbReference>
<name>A0A562KVQ3_9GAMM</name>
<evidence type="ECO:0000313" key="8">
    <source>
        <dbReference type="EMBL" id="TWH99472.1"/>
    </source>
</evidence>
<evidence type="ECO:0000256" key="2">
    <source>
        <dbReference type="ARBA" id="ARBA00022741"/>
    </source>
</evidence>
<feature type="transmembrane region" description="Helical" evidence="6">
    <location>
        <begin position="399"/>
        <end position="421"/>
    </location>
</feature>
<evidence type="ECO:0000256" key="1">
    <source>
        <dbReference type="ARBA" id="ARBA00022679"/>
    </source>
</evidence>
<dbReference type="InterPro" id="IPR019734">
    <property type="entry name" value="TPR_rpt"/>
</dbReference>
<dbReference type="PANTHER" id="PTHR43289:SF34">
    <property type="entry name" value="SERINE_THREONINE-PROTEIN KINASE YBDM-RELATED"/>
    <property type="match status" value="1"/>
</dbReference>
<dbReference type="Proteomes" id="UP000315167">
    <property type="component" value="Unassembled WGS sequence"/>
</dbReference>
<accession>A0A562KVQ3</accession>
<keyword evidence="4 5" id="KW-0067">ATP-binding</keyword>
<dbReference type="SUPFAM" id="SSF56112">
    <property type="entry name" value="Protein kinase-like (PK-like)"/>
    <property type="match status" value="1"/>
</dbReference>
<organism evidence="8 9">
    <name type="scientific">Luteimonas cucumeris</name>
    <dbReference type="NCBI Taxonomy" id="985012"/>
    <lineage>
        <taxon>Bacteria</taxon>
        <taxon>Pseudomonadati</taxon>
        <taxon>Pseudomonadota</taxon>
        <taxon>Gammaproteobacteria</taxon>
        <taxon>Lysobacterales</taxon>
        <taxon>Lysobacteraceae</taxon>
        <taxon>Luteimonas</taxon>
    </lineage>
</organism>
<evidence type="ECO:0000259" key="7">
    <source>
        <dbReference type="PROSITE" id="PS50011"/>
    </source>
</evidence>
<gene>
    <name evidence="8" type="ORF">IP90_03087</name>
</gene>
<evidence type="ECO:0000256" key="3">
    <source>
        <dbReference type="ARBA" id="ARBA00022777"/>
    </source>
</evidence>
<comment type="caution">
    <text evidence="8">The sequence shown here is derived from an EMBL/GenBank/DDBJ whole genome shotgun (WGS) entry which is preliminary data.</text>
</comment>
<dbReference type="Pfam" id="PF00069">
    <property type="entry name" value="Pkinase"/>
    <property type="match status" value="1"/>
</dbReference>
<dbReference type="PANTHER" id="PTHR43289">
    <property type="entry name" value="MITOGEN-ACTIVATED PROTEIN KINASE KINASE KINASE 20-RELATED"/>
    <property type="match status" value="1"/>
</dbReference>
<dbReference type="InterPro" id="IPR008271">
    <property type="entry name" value="Ser/Thr_kinase_AS"/>
</dbReference>
<keyword evidence="6" id="KW-0472">Membrane</keyword>
<keyword evidence="1" id="KW-0808">Transferase</keyword>
<keyword evidence="2 5" id="KW-0547">Nucleotide-binding</keyword>
<sequence>MDADRWRLARELFDRFADLPPDQWRPQLTAACDGDVELEREVLALLAADAGIAATAAPLGRMARGLEAFASRVDDNGSDLRGLQLGPFRLLRQIGRGGMGAVWLAERADGEFAQQVAIKLVRSHWDEADLHARFRTERQMLADLRHPNIASLVDGGVTADGKPWLALEYVDGIDLCHYAEQQRLDLRQRLALFLTVCSAVTHAHAQLIVHRDLKPSNILVRGDGTVKLLDFGIAKLIDTPALQATVLRAFTPEYAAPEQIRGEAVTTSVDIYTLGLLLYELLTGRGPYPLDQPSPSAFERATLEQTPTRPSQAVTRNDGEATASVLAAQRRLTPQRLKRELRGDLDAIVLKALRKEPVQRYASVQDLAADLRAWLEHRPVAARRGGWRYGAQRFLRRHALAAAMATLAVIGLCAGLAVATWQAQQARLQRDVALAESAKSRAILEFMRGMFEIADPDESRGAQITARELLARGTERIRGQFSGQPAVRAELLGAMAGAQRGLGLYRDALPLAEEASLLARQSTDPMLAYAAELERSRVLHALGRYNEALALLEPLRQTPLPAALEKQGLHAEADFRRALALQAIGRLDEADRAYAAAWRSQLSLHGDVDRRTQDTAMRHVSLLVLRQQLPAAETLARTTLTAVRRNTDAGDPHRANAISTLAMVLANTGALSEAEALRREELGIRQQAQGATHPETIGAMNDLAAVQYVQHRYREAATTFRAVLAQRRALFGNAHPSVATVANNLAVCELELGALQQAEALAEEALRIRVAHYGLQHHTTAASLHTLGSIELALRHYADAERHLQQAVASYDAAMGREGRHALGALRDLARAQILAGHPDPDCAVAERAHALAQTDEPDAARSAYVSAVRAACWIATGRSEGAVTLAADLRTLREHWGNDDRRTQKIVALAEAVERGSR</sequence>
<dbReference type="PROSITE" id="PS00107">
    <property type="entry name" value="PROTEIN_KINASE_ATP"/>
    <property type="match status" value="1"/>
</dbReference>
<dbReference type="GO" id="GO:0005524">
    <property type="term" value="F:ATP binding"/>
    <property type="evidence" value="ECO:0007669"/>
    <property type="project" value="UniProtKB-UniRule"/>
</dbReference>